<dbReference type="PANTHER" id="PTHR43866:SF4">
    <property type="entry name" value="MALONATE-SEMIALDEHYDE DEHYDROGENASE"/>
    <property type="match status" value="1"/>
</dbReference>
<dbReference type="SUPFAM" id="SSF53720">
    <property type="entry name" value="ALDH-like"/>
    <property type="match status" value="1"/>
</dbReference>
<dbReference type="InterPro" id="IPR016160">
    <property type="entry name" value="Ald_DH_CS_CYS"/>
</dbReference>
<dbReference type="Gene3D" id="3.40.309.10">
    <property type="entry name" value="Aldehyde Dehydrogenase, Chain A, domain 2"/>
    <property type="match status" value="1"/>
</dbReference>
<feature type="compositionally biased region" description="Polar residues" evidence="4">
    <location>
        <begin position="11"/>
        <end position="22"/>
    </location>
</feature>
<evidence type="ECO:0000259" key="5">
    <source>
        <dbReference type="Pfam" id="PF00171"/>
    </source>
</evidence>
<dbReference type="EC" id="1.2.1.27" evidence="1"/>
<evidence type="ECO:0000256" key="2">
    <source>
        <dbReference type="ARBA" id="ARBA00023002"/>
    </source>
</evidence>
<dbReference type="PANTHER" id="PTHR43866">
    <property type="entry name" value="MALONATE-SEMIALDEHYDE DEHYDROGENASE"/>
    <property type="match status" value="1"/>
</dbReference>
<dbReference type="NCBIfam" id="TIGR01722">
    <property type="entry name" value="MMSDH"/>
    <property type="match status" value="1"/>
</dbReference>
<dbReference type="Gene3D" id="3.40.605.10">
    <property type="entry name" value="Aldehyde Dehydrogenase, Chain A, domain 1"/>
    <property type="match status" value="1"/>
</dbReference>
<proteinExistence type="predicted"/>
<dbReference type="Proteomes" id="UP000069654">
    <property type="component" value="Unassembled WGS sequence"/>
</dbReference>
<feature type="region of interest" description="Disordered" evidence="4">
    <location>
        <begin position="1"/>
        <end position="22"/>
    </location>
</feature>
<evidence type="ECO:0000256" key="1">
    <source>
        <dbReference type="ARBA" id="ARBA00013048"/>
    </source>
</evidence>
<evidence type="ECO:0000256" key="3">
    <source>
        <dbReference type="ARBA" id="ARBA00023027"/>
    </source>
</evidence>
<dbReference type="OMA" id="VEYATYV"/>
<name>A0A100XBL5_MYCTH</name>
<evidence type="ECO:0000256" key="4">
    <source>
        <dbReference type="SAM" id="MobiDB-lite"/>
    </source>
</evidence>
<reference evidence="6 7" key="1">
    <citation type="journal article" date="2016" name="Genome Announc.">
        <title>Draft Genome Sequences of Five Rapidly Growing Mycobacterium Species, M. thermoresistibile, M. fortuitum subsp. acetamidolyticum, M. canariasense, M. brisbanense, and M. novocastrense.</title>
        <authorList>
            <person name="Katahira K."/>
            <person name="Ogura Y."/>
            <person name="Gotoh Y."/>
            <person name="Hayashi T."/>
        </authorList>
    </citation>
    <scope>NUCLEOTIDE SEQUENCE [LARGE SCALE GENOMIC DNA]</scope>
    <source>
        <strain evidence="6 7">JCM6362</strain>
    </source>
</reference>
<dbReference type="CDD" id="cd07085">
    <property type="entry name" value="ALDH_F6_MMSDH"/>
    <property type="match status" value="1"/>
</dbReference>
<dbReference type="RefSeq" id="WP_003925923.1">
    <property type="nucleotide sequence ID" value="NZ_BCTB01000003.1"/>
</dbReference>
<dbReference type="PROSITE" id="PS00070">
    <property type="entry name" value="ALDEHYDE_DEHYDR_CYS"/>
    <property type="match status" value="1"/>
</dbReference>
<dbReference type="InterPro" id="IPR010061">
    <property type="entry name" value="MeMal-semiAld_DH"/>
</dbReference>
<dbReference type="InterPro" id="IPR015590">
    <property type="entry name" value="Aldehyde_DH_dom"/>
</dbReference>
<dbReference type="FunFam" id="3.40.605.10:FF:000003">
    <property type="entry name" value="Methylmalonate-semialdehyde dehydrogenase [acylating]"/>
    <property type="match status" value="1"/>
</dbReference>
<dbReference type="InterPro" id="IPR016163">
    <property type="entry name" value="Ald_DH_C"/>
</dbReference>
<gene>
    <name evidence="6" type="ORF">RMCT_0519</name>
</gene>
<dbReference type="AlphaFoldDB" id="A0A100XBL5"/>
<dbReference type="GO" id="GO:0006210">
    <property type="term" value="P:thymine catabolic process"/>
    <property type="evidence" value="ECO:0007669"/>
    <property type="project" value="TreeGrafter"/>
</dbReference>
<keyword evidence="2" id="KW-0560">Oxidoreductase</keyword>
<reference evidence="7" key="2">
    <citation type="submission" date="2016-02" db="EMBL/GenBank/DDBJ databases">
        <title>Draft genome sequence of five rapidly growing Mycobacterium species.</title>
        <authorList>
            <person name="Katahira K."/>
            <person name="Gotou Y."/>
            <person name="Iida K."/>
            <person name="Ogura Y."/>
            <person name="Hayashi T."/>
        </authorList>
    </citation>
    <scope>NUCLEOTIDE SEQUENCE [LARGE SCALE GENOMIC DNA]</scope>
    <source>
        <strain evidence="7">JCM6362</strain>
    </source>
</reference>
<dbReference type="EMBL" id="BCTB01000003">
    <property type="protein sequence ID" value="GAT13548.1"/>
    <property type="molecule type" value="Genomic_DNA"/>
</dbReference>
<dbReference type="InterPro" id="IPR016162">
    <property type="entry name" value="Ald_DH_N"/>
</dbReference>
<feature type="domain" description="Aldehyde dehydrogenase" evidence="5">
    <location>
        <begin position="15"/>
        <end position="486"/>
    </location>
</feature>
<dbReference type="FunFam" id="3.40.309.10:FF:000002">
    <property type="entry name" value="Methylmalonate-semialdehyde dehydrogenase (Acylating)"/>
    <property type="match status" value="1"/>
</dbReference>
<keyword evidence="3" id="KW-0520">NAD</keyword>
<dbReference type="OrthoDB" id="6882680at2"/>
<dbReference type="STRING" id="1797.RMCT_0519"/>
<sequence>MTRQIHHFINGQHTAGQSTRTADVMNPSTGKVQAKVVMGTAADIDAAVAGAAEAQKEWAAWNPQRRARVLMKFIDLVNQNVDELAELLSLEHGKTLADAKGDIQRGIEVIEFSIGIPHLQKGEYTEGAGPGIDVYSMRQPLGVVAGITPFNFPAMIPLWKAGPALACGNAFILKPSERDPSVPVRLAELFLQAGLPSGLFQVVHGDKEAVDAILEHPTIQAVGFVGSSDIAQYIYAGATAHGKRAQCFGGAKNHMIVMPDADLDQAVDALIGAGYGSAGERCMAISVAVPVGDEIADRLRARLIERVANLRVGHSLDPKADYGPLVTEAALQRVRDYIGQGVEAGAELLVDGRERGSDDLQFGDDSLEGGYFIGPTLFDRVTTDMSIYRDEIFGPVLCMVRAKNYEEALALPSEHEYGNGVAIFTRDGDTARDFVSRVQCGMVGVNVPIPVPVAYHTFGGWKRSGFGDLNQHGPHSILFYTKTKTVTQRWPSGIKDGAEFSIPTMK</sequence>
<dbReference type="GO" id="GO:0004491">
    <property type="term" value="F:methylmalonate-semialdehyde dehydrogenase (acylating, NAD) activity"/>
    <property type="evidence" value="ECO:0007669"/>
    <property type="project" value="UniProtKB-EC"/>
</dbReference>
<evidence type="ECO:0000313" key="7">
    <source>
        <dbReference type="Proteomes" id="UP000069654"/>
    </source>
</evidence>
<accession>A0A100XBL5</accession>
<protein>
    <recommendedName>
        <fullName evidence="1">methylmalonate-semialdehyde dehydrogenase (CoA acylating)</fullName>
        <ecNumber evidence="1">1.2.1.27</ecNumber>
    </recommendedName>
</protein>
<comment type="caution">
    <text evidence="6">The sequence shown here is derived from an EMBL/GenBank/DDBJ whole genome shotgun (WGS) entry which is preliminary data.</text>
</comment>
<organism evidence="6 7">
    <name type="scientific">Mycolicibacterium thermoresistibile</name>
    <name type="common">Mycobacterium thermoresistibile</name>
    <dbReference type="NCBI Taxonomy" id="1797"/>
    <lineage>
        <taxon>Bacteria</taxon>
        <taxon>Bacillati</taxon>
        <taxon>Actinomycetota</taxon>
        <taxon>Actinomycetes</taxon>
        <taxon>Mycobacteriales</taxon>
        <taxon>Mycobacteriaceae</taxon>
        <taxon>Mycolicibacterium</taxon>
    </lineage>
</organism>
<dbReference type="InterPro" id="IPR016161">
    <property type="entry name" value="Ald_DH/histidinol_DH"/>
</dbReference>
<dbReference type="GO" id="GO:0006574">
    <property type="term" value="P:L-valine catabolic process"/>
    <property type="evidence" value="ECO:0007669"/>
    <property type="project" value="TreeGrafter"/>
</dbReference>
<dbReference type="Pfam" id="PF00171">
    <property type="entry name" value="Aldedh"/>
    <property type="match status" value="1"/>
</dbReference>
<evidence type="ECO:0000313" key="6">
    <source>
        <dbReference type="EMBL" id="GAT13548.1"/>
    </source>
</evidence>